<organism evidence="1">
    <name type="scientific">marine sediment metagenome</name>
    <dbReference type="NCBI Taxonomy" id="412755"/>
    <lineage>
        <taxon>unclassified sequences</taxon>
        <taxon>metagenomes</taxon>
        <taxon>ecological metagenomes</taxon>
    </lineage>
</organism>
<dbReference type="EMBL" id="BARW01007517">
    <property type="protein sequence ID" value="GAI87812.1"/>
    <property type="molecule type" value="Genomic_DNA"/>
</dbReference>
<evidence type="ECO:0000313" key="1">
    <source>
        <dbReference type="EMBL" id="GAI87812.1"/>
    </source>
</evidence>
<dbReference type="InterPro" id="IPR008930">
    <property type="entry name" value="Terpenoid_cyclase/PrenylTrfase"/>
</dbReference>
<protein>
    <submittedName>
        <fullName evidence="1">Uncharacterized protein</fullName>
    </submittedName>
</protein>
<name>X1S443_9ZZZZ</name>
<reference evidence="1" key="1">
    <citation type="journal article" date="2014" name="Front. Microbiol.">
        <title>High frequency of phylogenetically diverse reductive dehalogenase-homologous genes in deep subseafloor sedimentary metagenomes.</title>
        <authorList>
            <person name="Kawai M."/>
            <person name="Futagami T."/>
            <person name="Toyoda A."/>
            <person name="Takaki Y."/>
            <person name="Nishi S."/>
            <person name="Hori S."/>
            <person name="Arai W."/>
            <person name="Tsubouchi T."/>
            <person name="Morono Y."/>
            <person name="Uchiyama I."/>
            <person name="Ito T."/>
            <person name="Fujiyama A."/>
            <person name="Inagaki F."/>
            <person name="Takami H."/>
        </authorList>
    </citation>
    <scope>NUCLEOTIDE SEQUENCE</scope>
    <source>
        <strain evidence="1">Expedition CK06-06</strain>
    </source>
</reference>
<feature type="non-terminal residue" evidence="1">
    <location>
        <position position="345"/>
    </location>
</feature>
<dbReference type="SUPFAM" id="SSF48239">
    <property type="entry name" value="Terpenoid cyclases/Protein prenyltransferases"/>
    <property type="match status" value="1"/>
</dbReference>
<dbReference type="AlphaFoldDB" id="X1S443"/>
<gene>
    <name evidence="1" type="ORF">S12H4_15620</name>
</gene>
<sequence length="345" mass="41188">MKEYLSSKGQNENIRKIKNFIYDHKRNNGFLHCLDKECAEDNKTPNAKTLYFVIESLLFLGVDVRLFKEQFRQYINDRKKDNSIIFKFLCLKFFDLDSDVKDKEIQFLYSFQKDHGGFGFDSEDGEVSTTFWLVNVLDIYSWLIDYNPARIYSFITKSLDNLLKERERWSLRILTEVSQLVILLSLIWHRFIEEIERVVFKGLEAHNFIDLNQIKTTFGLSYGIEEIILYINLNYTINLNILDNAVEFNRYLQNLSQGKKIIIEEIYNQLSKNSIISLSDIFKRYKASYHYEPLKLKEDIFPLIYDLISNHFFEGEIRTKKAFLFRTKFYLCLDFLFEKRANSST</sequence>
<accession>X1S443</accession>
<proteinExistence type="predicted"/>
<comment type="caution">
    <text evidence="1">The sequence shown here is derived from an EMBL/GenBank/DDBJ whole genome shotgun (WGS) entry which is preliminary data.</text>
</comment>